<evidence type="ECO:0000256" key="6">
    <source>
        <dbReference type="RuleBase" id="RU366034"/>
    </source>
</evidence>
<dbReference type="SFLD" id="SFLDS00005">
    <property type="entry name" value="Isoprenoid_Synthase_Type_I"/>
    <property type="match status" value="1"/>
</dbReference>
<evidence type="ECO:0000256" key="4">
    <source>
        <dbReference type="ARBA" id="ARBA00022842"/>
    </source>
</evidence>
<dbReference type="GO" id="GO:0010333">
    <property type="term" value="F:terpene synthase activity"/>
    <property type="evidence" value="ECO:0007669"/>
    <property type="project" value="InterPro"/>
</dbReference>
<dbReference type="SUPFAM" id="SSF48576">
    <property type="entry name" value="Terpenoid synthases"/>
    <property type="match status" value="1"/>
</dbReference>
<dbReference type="PANTHER" id="PTHR35201:SF4">
    <property type="entry name" value="BETA-PINACENE SYNTHASE-RELATED"/>
    <property type="match status" value="1"/>
</dbReference>
<dbReference type="OrthoDB" id="2861623at2759"/>
<accession>A0A5C2SBY7</accession>
<name>A0A5C2SBY7_9APHY</name>
<dbReference type="Proteomes" id="UP000313359">
    <property type="component" value="Unassembled WGS sequence"/>
</dbReference>
<organism evidence="7 8">
    <name type="scientific">Lentinus tigrinus ALCF2SS1-6</name>
    <dbReference type="NCBI Taxonomy" id="1328759"/>
    <lineage>
        <taxon>Eukaryota</taxon>
        <taxon>Fungi</taxon>
        <taxon>Dikarya</taxon>
        <taxon>Basidiomycota</taxon>
        <taxon>Agaricomycotina</taxon>
        <taxon>Agaricomycetes</taxon>
        <taxon>Polyporales</taxon>
        <taxon>Polyporaceae</taxon>
        <taxon>Lentinus</taxon>
    </lineage>
</organism>
<keyword evidence="5 6" id="KW-0456">Lyase</keyword>
<evidence type="ECO:0000256" key="5">
    <source>
        <dbReference type="ARBA" id="ARBA00023239"/>
    </source>
</evidence>
<gene>
    <name evidence="7" type="ORF">L227DRAFT_500465</name>
</gene>
<keyword evidence="3 6" id="KW-0479">Metal-binding</keyword>
<sequence length="341" mass="38603">MAVAAASPSDSRPTKLLFPDLIGAFPYALRVSIDGQRVSDESKQWLLAGCRLSKKRRAAFDGLKGGLLTAMCYPLVDYDQLRVCCDFINYLFNLDDICEKLDDRKTASTANELIGALRNPHAFRPTSAVGRLTQCFWRRLTATGSLNAQKRFIDTFELYFNAVTQQVKDKASNTIPDLESYINMRRDTSGCKPCWALIEYANNLDLPDWVMYHPIVAGLGDAANDLVTWSNDIFSFNVEQARGDTHNMIVVVQHQEGLELQEAIDYVGDLCFGCIDRFEALRRALPSWGPEIDDQLQIYIDGLADWMIGNLVWSFETTRYFGADGDRVRRELCVDLLPRRK</sequence>
<dbReference type="Gene3D" id="1.10.600.10">
    <property type="entry name" value="Farnesyl Diphosphate Synthase"/>
    <property type="match status" value="1"/>
</dbReference>
<evidence type="ECO:0000256" key="3">
    <source>
        <dbReference type="ARBA" id="ARBA00022723"/>
    </source>
</evidence>
<proteinExistence type="inferred from homology"/>
<comment type="cofactor">
    <cofactor evidence="1 6">
        <name>Mg(2+)</name>
        <dbReference type="ChEBI" id="CHEBI:18420"/>
    </cofactor>
</comment>
<dbReference type="STRING" id="1328759.A0A5C2SBY7"/>
<dbReference type="GO" id="GO:0046872">
    <property type="term" value="F:metal ion binding"/>
    <property type="evidence" value="ECO:0007669"/>
    <property type="project" value="UniProtKB-KW"/>
</dbReference>
<evidence type="ECO:0000313" key="8">
    <source>
        <dbReference type="Proteomes" id="UP000313359"/>
    </source>
</evidence>
<protein>
    <recommendedName>
        <fullName evidence="6">Terpene synthase</fullName>
        <ecNumber evidence="6">4.2.3.-</ecNumber>
    </recommendedName>
</protein>
<dbReference type="InterPro" id="IPR008949">
    <property type="entry name" value="Isoprenoid_synthase_dom_sf"/>
</dbReference>
<keyword evidence="8" id="KW-1185">Reference proteome</keyword>
<dbReference type="EC" id="4.2.3.-" evidence="6"/>
<comment type="similarity">
    <text evidence="2 6">Belongs to the terpene synthase family.</text>
</comment>
<dbReference type="EMBL" id="ML122262">
    <property type="protein sequence ID" value="RPD61335.1"/>
    <property type="molecule type" value="Genomic_DNA"/>
</dbReference>
<dbReference type="PANTHER" id="PTHR35201">
    <property type="entry name" value="TERPENE SYNTHASE"/>
    <property type="match status" value="1"/>
</dbReference>
<evidence type="ECO:0000313" key="7">
    <source>
        <dbReference type="EMBL" id="RPD61335.1"/>
    </source>
</evidence>
<dbReference type="AlphaFoldDB" id="A0A5C2SBY7"/>
<dbReference type="Pfam" id="PF19086">
    <property type="entry name" value="Terpene_syn_C_2"/>
    <property type="match status" value="1"/>
</dbReference>
<dbReference type="InterPro" id="IPR034686">
    <property type="entry name" value="Terpene_cyclase-like_2"/>
</dbReference>
<evidence type="ECO:0000256" key="1">
    <source>
        <dbReference type="ARBA" id="ARBA00001946"/>
    </source>
</evidence>
<evidence type="ECO:0000256" key="2">
    <source>
        <dbReference type="ARBA" id="ARBA00006333"/>
    </source>
</evidence>
<dbReference type="SFLD" id="SFLDG01020">
    <property type="entry name" value="Terpene_Cyclase_Like_2"/>
    <property type="match status" value="1"/>
</dbReference>
<dbReference type="GO" id="GO:0008299">
    <property type="term" value="P:isoprenoid biosynthetic process"/>
    <property type="evidence" value="ECO:0007669"/>
    <property type="project" value="UniProtKB-ARBA"/>
</dbReference>
<keyword evidence="4 6" id="KW-0460">Magnesium</keyword>
<reference evidence="7" key="1">
    <citation type="journal article" date="2018" name="Genome Biol. Evol.">
        <title>Genomics and development of Lentinus tigrinus, a white-rot wood-decaying mushroom with dimorphic fruiting bodies.</title>
        <authorList>
            <person name="Wu B."/>
            <person name="Xu Z."/>
            <person name="Knudson A."/>
            <person name="Carlson A."/>
            <person name="Chen N."/>
            <person name="Kovaka S."/>
            <person name="LaButti K."/>
            <person name="Lipzen A."/>
            <person name="Pennachio C."/>
            <person name="Riley R."/>
            <person name="Schakwitz W."/>
            <person name="Umezawa K."/>
            <person name="Ohm R.A."/>
            <person name="Grigoriev I.V."/>
            <person name="Nagy L.G."/>
            <person name="Gibbons J."/>
            <person name="Hibbett D."/>
        </authorList>
    </citation>
    <scope>NUCLEOTIDE SEQUENCE [LARGE SCALE GENOMIC DNA]</scope>
    <source>
        <strain evidence="7">ALCF2SS1-6</strain>
    </source>
</reference>